<dbReference type="Gene3D" id="1.20.1420.30">
    <property type="entry name" value="NCX, central ion-binding region"/>
    <property type="match status" value="2"/>
</dbReference>
<dbReference type="Proteomes" id="UP000316726">
    <property type="component" value="Chromosome 1"/>
</dbReference>
<feature type="domain" description="Sodium/calcium exchanger membrane region" evidence="10">
    <location>
        <begin position="175"/>
        <end position="327"/>
    </location>
</feature>
<feature type="domain" description="Sodium/calcium exchanger membrane region" evidence="10">
    <location>
        <begin position="422"/>
        <end position="566"/>
    </location>
</feature>
<evidence type="ECO:0000256" key="3">
    <source>
        <dbReference type="ARBA" id="ARBA00022449"/>
    </source>
</evidence>
<evidence type="ECO:0000313" key="11">
    <source>
        <dbReference type="EMBL" id="QDZ17562.1"/>
    </source>
</evidence>
<dbReference type="Pfam" id="PF01699">
    <property type="entry name" value="Na_Ca_ex"/>
    <property type="match status" value="2"/>
</dbReference>
<evidence type="ECO:0000313" key="12">
    <source>
        <dbReference type="Proteomes" id="UP000316726"/>
    </source>
</evidence>
<keyword evidence="3" id="KW-0050">Antiport</keyword>
<dbReference type="STRING" id="1764295.A0A5B8ME40"/>
<keyword evidence="6" id="KW-0406">Ion transport</keyword>
<comment type="subcellular location">
    <subcellularLocation>
        <location evidence="1">Endomembrane system</location>
        <topology evidence="1">Multi-pass membrane protein</topology>
    </subcellularLocation>
</comment>
<evidence type="ECO:0000256" key="9">
    <source>
        <dbReference type="SAM" id="Phobius"/>
    </source>
</evidence>
<gene>
    <name evidence="11" type="ORF">A3770_01p00800</name>
</gene>
<feature type="transmembrane region" description="Helical" evidence="9">
    <location>
        <begin position="307"/>
        <end position="328"/>
    </location>
</feature>
<dbReference type="PANTHER" id="PTHR31503">
    <property type="entry name" value="VACUOLAR CALCIUM ION TRANSPORTER"/>
    <property type="match status" value="1"/>
</dbReference>
<evidence type="ECO:0000256" key="1">
    <source>
        <dbReference type="ARBA" id="ARBA00004127"/>
    </source>
</evidence>
<feature type="transmembrane region" description="Helical" evidence="9">
    <location>
        <begin position="487"/>
        <end position="512"/>
    </location>
</feature>
<feature type="compositionally biased region" description="Basic and acidic residues" evidence="8">
    <location>
        <begin position="1"/>
        <end position="10"/>
    </location>
</feature>
<evidence type="ECO:0000259" key="10">
    <source>
        <dbReference type="Pfam" id="PF01699"/>
    </source>
</evidence>
<sequence length="568" mass="59855">MGQEGEDRTKRTTRGGLVLSAGSGGEEEGSGAGDGAVGSLFPEDNVRGEWRVRRQLTLTDDEDDTAGLLKGQQPFHHERGREANGVGGATMAETWKSVGSASGGDSDVFGLPFSPQQGEAGKASAGASSGSSLADVLLEAKNSTGHMILGTKMNVLLVCAPLAWASNHWSWGSGLTAVLALLALCPLAERLGFTTEQLALRTNDTLGALLNVTFGNATELILSIVALKQAEITLIQMSLIGSILSNQFLVLGSAMVVGGLKHGVQLFERTSAVLHLSLLVGSSVALLIPMAMSYAGGETGVRSPVAWLSRIISVVMIAAYGLFLYCILKREKSQIKPSPPESSRLAASAFSILHKSVTRLHRSSMERPAPFFKAGTSPDIELGSAMGSGRSTLESARSLGSLQERPEEEEEEEAPVISTLSGVLWLGLVAILISVMSDILVDNIEAGAAQELHVPSSFLYTIIVPIVGNAAEHTSALIFSYRDKPDIAFGIAVGSSVQIALLVIPACVLIAWPMGQDLTLRFGSFETCVYAASVLLLFTTISDGLSNWTKGALLITSYLVIAIGVWFQ</sequence>
<dbReference type="InterPro" id="IPR004837">
    <property type="entry name" value="NaCa_Exmemb"/>
</dbReference>
<dbReference type="GO" id="GO:0012505">
    <property type="term" value="C:endomembrane system"/>
    <property type="evidence" value="ECO:0007669"/>
    <property type="project" value="UniProtKB-SubCell"/>
</dbReference>
<accession>A0A5B8ME40</accession>
<dbReference type="OrthoDB" id="1699231at2759"/>
<organism evidence="11 12">
    <name type="scientific">Chloropicon primus</name>
    <dbReference type="NCBI Taxonomy" id="1764295"/>
    <lineage>
        <taxon>Eukaryota</taxon>
        <taxon>Viridiplantae</taxon>
        <taxon>Chlorophyta</taxon>
        <taxon>Chloropicophyceae</taxon>
        <taxon>Chloropicales</taxon>
        <taxon>Chloropicaceae</taxon>
        <taxon>Chloropicon</taxon>
    </lineage>
</organism>
<reference evidence="11 12" key="1">
    <citation type="submission" date="2018-07" db="EMBL/GenBank/DDBJ databases">
        <title>The complete nuclear genome of the prasinophyte Chloropicon primus (CCMP1205).</title>
        <authorList>
            <person name="Pombert J.-F."/>
            <person name="Otis C."/>
            <person name="Turmel M."/>
            <person name="Lemieux C."/>
        </authorList>
    </citation>
    <scope>NUCLEOTIDE SEQUENCE [LARGE SCALE GENOMIC DNA]</scope>
    <source>
        <strain evidence="11 12">CCMP1205</strain>
    </source>
</reference>
<dbReference type="GO" id="GO:0005774">
    <property type="term" value="C:vacuolar membrane"/>
    <property type="evidence" value="ECO:0007669"/>
    <property type="project" value="UniProtKB-ARBA"/>
</dbReference>
<name>A0A5B8ME40_9CHLO</name>
<keyword evidence="4 9" id="KW-0812">Transmembrane</keyword>
<feature type="region of interest" description="Disordered" evidence="8">
    <location>
        <begin position="1"/>
        <end position="42"/>
    </location>
</feature>
<dbReference type="InterPro" id="IPR044880">
    <property type="entry name" value="NCX_ion-bd_dom_sf"/>
</dbReference>
<protein>
    <submittedName>
        <fullName evidence="11">Sodium/calcium exchanger protein</fullName>
    </submittedName>
</protein>
<evidence type="ECO:0000256" key="4">
    <source>
        <dbReference type="ARBA" id="ARBA00022692"/>
    </source>
</evidence>
<dbReference type="EMBL" id="CP031034">
    <property type="protein sequence ID" value="QDZ17562.1"/>
    <property type="molecule type" value="Genomic_DNA"/>
</dbReference>
<dbReference type="PANTHER" id="PTHR31503:SF22">
    <property type="entry name" value="VACUOLAR CALCIUM ION TRANSPORTER"/>
    <property type="match status" value="1"/>
</dbReference>
<dbReference type="GO" id="GO:0015369">
    <property type="term" value="F:calcium:proton antiporter activity"/>
    <property type="evidence" value="ECO:0007669"/>
    <property type="project" value="TreeGrafter"/>
</dbReference>
<keyword evidence="7 9" id="KW-0472">Membrane</keyword>
<evidence type="ECO:0000256" key="2">
    <source>
        <dbReference type="ARBA" id="ARBA00022448"/>
    </source>
</evidence>
<evidence type="ECO:0000256" key="7">
    <source>
        <dbReference type="ARBA" id="ARBA00023136"/>
    </source>
</evidence>
<dbReference type="GO" id="GO:0006874">
    <property type="term" value="P:intracellular calcium ion homeostasis"/>
    <property type="evidence" value="ECO:0007669"/>
    <property type="project" value="TreeGrafter"/>
</dbReference>
<evidence type="ECO:0000256" key="5">
    <source>
        <dbReference type="ARBA" id="ARBA00022989"/>
    </source>
</evidence>
<proteinExistence type="predicted"/>
<feature type="transmembrane region" description="Helical" evidence="9">
    <location>
        <begin position="239"/>
        <end position="260"/>
    </location>
</feature>
<evidence type="ECO:0000256" key="6">
    <source>
        <dbReference type="ARBA" id="ARBA00023065"/>
    </source>
</evidence>
<evidence type="ECO:0000256" key="8">
    <source>
        <dbReference type="SAM" id="MobiDB-lite"/>
    </source>
</evidence>
<feature type="transmembrane region" description="Helical" evidence="9">
    <location>
        <begin position="272"/>
        <end position="295"/>
    </location>
</feature>
<keyword evidence="5 9" id="KW-1133">Transmembrane helix</keyword>
<keyword evidence="12" id="KW-1185">Reference proteome</keyword>
<feature type="transmembrane region" description="Helical" evidence="9">
    <location>
        <begin position="551"/>
        <end position="567"/>
    </location>
</feature>
<feature type="transmembrane region" description="Helical" evidence="9">
    <location>
        <begin position="414"/>
        <end position="437"/>
    </location>
</feature>
<keyword evidence="2" id="KW-0813">Transport</keyword>
<feature type="transmembrane region" description="Helical" evidence="9">
    <location>
        <begin position="518"/>
        <end position="539"/>
    </location>
</feature>
<dbReference type="AlphaFoldDB" id="A0A5B8ME40"/>
<dbReference type="InterPro" id="IPR004713">
    <property type="entry name" value="CaH_exchang"/>
</dbReference>